<feature type="binding site" evidence="9">
    <location>
        <position position="301"/>
    </location>
    <ligand>
        <name>K(+)</name>
        <dbReference type="ChEBI" id="CHEBI:29103"/>
    </ligand>
</feature>
<proteinExistence type="inferred from homology"/>
<feature type="binding site" evidence="9">
    <location>
        <position position="268"/>
    </location>
    <ligand>
        <name>substrate</name>
    </ligand>
</feature>
<protein>
    <recommendedName>
        <fullName evidence="9">Ribokinase</fullName>
        <shortName evidence="9">RK</shortName>
        <ecNumber evidence="9">2.7.1.15</ecNumber>
    </recommendedName>
</protein>
<evidence type="ECO:0000313" key="11">
    <source>
        <dbReference type="EMBL" id="SFF10358.1"/>
    </source>
</evidence>
<feature type="binding site" evidence="9">
    <location>
        <position position="298"/>
    </location>
    <ligand>
        <name>K(+)</name>
        <dbReference type="ChEBI" id="CHEBI:29103"/>
    </ligand>
</feature>
<feature type="binding site" evidence="9">
    <location>
        <position position="264"/>
    </location>
    <ligand>
        <name>K(+)</name>
        <dbReference type="ChEBI" id="CHEBI:29103"/>
    </ligand>
</feature>
<evidence type="ECO:0000256" key="1">
    <source>
        <dbReference type="ARBA" id="ARBA00022679"/>
    </source>
</evidence>
<dbReference type="RefSeq" id="WP_229828511.1">
    <property type="nucleotide sequence ID" value="NZ_BNAN01000002.1"/>
</dbReference>
<name>A0A1I2FZW0_9MICO</name>
<dbReference type="PANTHER" id="PTHR10584:SF166">
    <property type="entry name" value="RIBOKINASE"/>
    <property type="match status" value="1"/>
</dbReference>
<dbReference type="InterPro" id="IPR002139">
    <property type="entry name" value="Ribo/fructo_kinase"/>
</dbReference>
<dbReference type="Pfam" id="PF00294">
    <property type="entry name" value="PfkB"/>
    <property type="match status" value="1"/>
</dbReference>
<dbReference type="PRINTS" id="PR00990">
    <property type="entry name" value="RIBOKINASE"/>
</dbReference>
<feature type="domain" description="Carbohydrate kinase PfkB" evidence="10">
    <location>
        <begin position="15"/>
        <end position="310"/>
    </location>
</feature>
<sequence>MSGLLSVGDPPEPAVVVVGSANLDLVVPVPRHAGAGETILGGLLARNAGGKGANQAVASARAGGASTTFVGSVGDDDGAVLLASSLADAGVRTDLLRRVDVPTGIAMISVSPDGENAIVVAPGANGEVRVDGEVAERIAACHVLLAQLEVPQEVVLAAARARRPGARFVLNAAPSATLVPGLLEEVDVLVVNEHEARDLVDGADGGTVGTYGAGAQDPGALAAALLTHVPAVVVTLGGEGAIVAARGAQPVLVPAHAVRPVDTTGAGDTFCGVLAAALATGDDLVAAAGRASAAGALAVTRPGAQSAVPTHDEVSALWTSAPRPAEPVP</sequence>
<dbReference type="PANTHER" id="PTHR10584">
    <property type="entry name" value="SUGAR KINASE"/>
    <property type="match status" value="1"/>
</dbReference>
<comment type="subcellular location">
    <subcellularLocation>
        <location evidence="9">Cytoplasm</location>
    </subcellularLocation>
</comment>
<evidence type="ECO:0000256" key="3">
    <source>
        <dbReference type="ARBA" id="ARBA00022741"/>
    </source>
</evidence>
<keyword evidence="8 9" id="KW-0119">Carbohydrate metabolism</keyword>
<dbReference type="STRING" id="285351.SAMN04488035_1607"/>
<feature type="binding site" evidence="9">
    <location>
        <position position="192"/>
    </location>
    <ligand>
        <name>ATP</name>
        <dbReference type="ChEBI" id="CHEBI:30616"/>
    </ligand>
</feature>
<organism evidence="11 12">
    <name type="scientific">Flavimobilis marinus</name>
    <dbReference type="NCBI Taxonomy" id="285351"/>
    <lineage>
        <taxon>Bacteria</taxon>
        <taxon>Bacillati</taxon>
        <taxon>Actinomycetota</taxon>
        <taxon>Actinomycetes</taxon>
        <taxon>Micrococcales</taxon>
        <taxon>Jonesiaceae</taxon>
        <taxon>Flavimobilis</taxon>
    </lineage>
</organism>
<feature type="binding site" evidence="9">
    <location>
        <begin position="235"/>
        <end position="240"/>
    </location>
    <ligand>
        <name>ATP</name>
        <dbReference type="ChEBI" id="CHEBI:30616"/>
    </ligand>
</feature>
<dbReference type="AlphaFoldDB" id="A0A1I2FZW0"/>
<dbReference type="EMBL" id="FONZ01000002">
    <property type="protein sequence ID" value="SFF10358.1"/>
    <property type="molecule type" value="Genomic_DNA"/>
</dbReference>
<reference evidence="12" key="1">
    <citation type="submission" date="2016-10" db="EMBL/GenBank/DDBJ databases">
        <authorList>
            <person name="Varghese N."/>
            <person name="Submissions S."/>
        </authorList>
    </citation>
    <scope>NUCLEOTIDE SEQUENCE [LARGE SCALE GENOMIC DNA]</scope>
    <source>
        <strain evidence="12">DSM 19083</strain>
    </source>
</reference>
<dbReference type="EC" id="2.7.1.15" evidence="9"/>
<dbReference type="InterPro" id="IPR011611">
    <property type="entry name" value="PfkB_dom"/>
</dbReference>
<evidence type="ECO:0000256" key="7">
    <source>
        <dbReference type="ARBA" id="ARBA00022958"/>
    </source>
</evidence>
<keyword evidence="6 9" id="KW-0460">Magnesium</keyword>
<keyword evidence="9" id="KW-0963">Cytoplasm</keyword>
<keyword evidence="2 9" id="KW-0479">Metal-binding</keyword>
<keyword evidence="7 9" id="KW-0630">Potassium</keyword>
<dbReference type="UniPathway" id="UPA00916">
    <property type="reaction ID" value="UER00889"/>
</dbReference>
<comment type="activity regulation">
    <text evidence="9">Activated by a monovalent cation that binds near, but not in, the active site. The most likely occupant of the site in vivo is potassium. Ion binding induces a conformational change that may alter substrate affinity.</text>
</comment>
<evidence type="ECO:0000256" key="4">
    <source>
        <dbReference type="ARBA" id="ARBA00022777"/>
    </source>
</evidence>
<keyword evidence="12" id="KW-1185">Reference proteome</keyword>
<dbReference type="HAMAP" id="MF_01987">
    <property type="entry name" value="Ribokinase"/>
    <property type="match status" value="1"/>
</dbReference>
<keyword evidence="5 9" id="KW-0067">ATP-binding</keyword>
<keyword evidence="4 9" id="KW-0418">Kinase</keyword>
<feature type="binding site" evidence="9">
    <location>
        <position position="149"/>
    </location>
    <ligand>
        <name>substrate</name>
    </ligand>
</feature>
<accession>A0A1I2FZW0</accession>
<evidence type="ECO:0000256" key="5">
    <source>
        <dbReference type="ARBA" id="ARBA00022840"/>
    </source>
</evidence>
<dbReference type="SUPFAM" id="SSF53613">
    <property type="entry name" value="Ribokinase-like"/>
    <property type="match status" value="1"/>
</dbReference>
<evidence type="ECO:0000256" key="8">
    <source>
        <dbReference type="ARBA" id="ARBA00023277"/>
    </source>
</evidence>
<dbReference type="Proteomes" id="UP000198520">
    <property type="component" value="Unassembled WGS sequence"/>
</dbReference>
<comment type="cofactor">
    <cofactor evidence="9">
        <name>Mg(2+)</name>
        <dbReference type="ChEBI" id="CHEBI:18420"/>
    </cofactor>
    <text evidence="9">Requires a divalent cation, most likely magnesium in vivo, as an electrophilic catalyst to aid phosphoryl group transfer. It is the chelate of the metal and the nucleotide that is the actual substrate.</text>
</comment>
<evidence type="ECO:0000313" key="12">
    <source>
        <dbReference type="Proteomes" id="UP000198520"/>
    </source>
</evidence>
<evidence type="ECO:0000256" key="2">
    <source>
        <dbReference type="ARBA" id="ARBA00022723"/>
    </source>
</evidence>
<comment type="similarity">
    <text evidence="9">Belongs to the carbohydrate kinase PfkB family. Ribokinase subfamily.</text>
</comment>
<dbReference type="GO" id="GO:0004747">
    <property type="term" value="F:ribokinase activity"/>
    <property type="evidence" value="ECO:0007669"/>
    <property type="project" value="UniProtKB-UniRule"/>
</dbReference>
<comment type="pathway">
    <text evidence="9">Carbohydrate metabolism; D-ribose degradation; D-ribose 5-phosphate from beta-D-ribopyranose: step 2/2.</text>
</comment>
<evidence type="ECO:0000256" key="6">
    <source>
        <dbReference type="ARBA" id="ARBA00022842"/>
    </source>
</evidence>
<evidence type="ECO:0000259" key="10">
    <source>
        <dbReference type="Pfam" id="PF00294"/>
    </source>
</evidence>
<feature type="binding site" evidence="9">
    <location>
        <begin position="22"/>
        <end position="24"/>
    </location>
    <ligand>
        <name>substrate</name>
    </ligand>
</feature>
<keyword evidence="1 9" id="KW-0808">Transferase</keyword>
<dbReference type="GO" id="GO:0019303">
    <property type="term" value="P:D-ribose catabolic process"/>
    <property type="evidence" value="ECO:0007669"/>
    <property type="project" value="UniProtKB-UniRule"/>
</dbReference>
<dbReference type="CDD" id="cd01174">
    <property type="entry name" value="ribokinase"/>
    <property type="match status" value="1"/>
</dbReference>
<dbReference type="InterPro" id="IPR029056">
    <property type="entry name" value="Ribokinase-like"/>
</dbReference>
<keyword evidence="3 9" id="KW-0547">Nucleotide-binding</keyword>
<evidence type="ECO:0000256" key="9">
    <source>
        <dbReference type="HAMAP-Rule" id="MF_01987"/>
    </source>
</evidence>
<dbReference type="Gene3D" id="3.40.1190.20">
    <property type="match status" value="1"/>
</dbReference>
<dbReference type="InterPro" id="IPR011877">
    <property type="entry name" value="Ribokinase"/>
</dbReference>
<comment type="catalytic activity">
    <reaction evidence="9">
        <text>D-ribose + ATP = D-ribose 5-phosphate + ADP + H(+)</text>
        <dbReference type="Rhea" id="RHEA:13697"/>
        <dbReference type="ChEBI" id="CHEBI:15378"/>
        <dbReference type="ChEBI" id="CHEBI:30616"/>
        <dbReference type="ChEBI" id="CHEBI:47013"/>
        <dbReference type="ChEBI" id="CHEBI:78346"/>
        <dbReference type="ChEBI" id="CHEBI:456216"/>
        <dbReference type="EC" id="2.7.1.15"/>
    </reaction>
</comment>
<dbReference type="GO" id="GO:0005524">
    <property type="term" value="F:ATP binding"/>
    <property type="evidence" value="ECO:0007669"/>
    <property type="project" value="UniProtKB-UniRule"/>
</dbReference>
<feature type="binding site" evidence="9">
    <location>
        <position position="303"/>
    </location>
    <ligand>
        <name>K(+)</name>
        <dbReference type="ChEBI" id="CHEBI:29103"/>
    </ligand>
</feature>
<dbReference type="GO" id="GO:0046872">
    <property type="term" value="F:metal ion binding"/>
    <property type="evidence" value="ECO:0007669"/>
    <property type="project" value="UniProtKB-KW"/>
</dbReference>
<dbReference type="GO" id="GO:0005829">
    <property type="term" value="C:cytosol"/>
    <property type="evidence" value="ECO:0007669"/>
    <property type="project" value="TreeGrafter"/>
</dbReference>
<comment type="function">
    <text evidence="9">Catalyzes the phosphorylation of ribose at O-5 in a reaction requiring ATP and magnesium. The resulting D-ribose-5-phosphate can then be used either for sythesis of nucleotides, histidine, and tryptophan, or as a component of the pentose phosphate pathway.</text>
</comment>
<comment type="subunit">
    <text evidence="9">Homodimer.</text>
</comment>
<feature type="binding site" evidence="9">
    <location>
        <position position="262"/>
    </location>
    <ligand>
        <name>K(+)</name>
        <dbReference type="ChEBI" id="CHEBI:29103"/>
    </ligand>
</feature>
<feature type="binding site" evidence="9">
    <location>
        <begin position="267"/>
        <end position="268"/>
    </location>
    <ligand>
        <name>ATP</name>
        <dbReference type="ChEBI" id="CHEBI:30616"/>
    </ligand>
</feature>
<feature type="active site" description="Proton acceptor" evidence="9">
    <location>
        <position position="268"/>
    </location>
</feature>
<feature type="binding site" evidence="9">
    <location>
        <begin position="50"/>
        <end position="54"/>
    </location>
    <ligand>
        <name>substrate</name>
    </ligand>
</feature>
<gene>
    <name evidence="9" type="primary">rbsK</name>
    <name evidence="11" type="ORF">SAMN04488035_1607</name>
</gene>
<comment type="caution">
    <text evidence="9">Lacks conserved residue(s) required for the propagation of feature annotation.</text>
</comment>